<dbReference type="GO" id="GO:0004315">
    <property type="term" value="F:3-oxoacyl-[acyl-carrier-protein] synthase activity"/>
    <property type="evidence" value="ECO:0007669"/>
    <property type="project" value="InterPro"/>
</dbReference>
<feature type="domain" description="Beta-ketoacyl-[acyl-carrier-protein] synthase III N-terminal" evidence="4">
    <location>
        <begin position="140"/>
        <end position="211"/>
    </location>
</feature>
<dbReference type="EMBL" id="JAAHFQ010000360">
    <property type="protein sequence ID" value="NER29392.1"/>
    <property type="molecule type" value="Genomic_DNA"/>
</dbReference>
<name>A0A6B3NFM2_9CYAN</name>
<sequence>MIPQPVGIRSLAVSFPSIRRTNDYYRENYPELIEKAEQRSLAQLFSLSTSVPSNEFDQEMVPYLSDPFRGAVERRVLGPGESSLTLEHHAAMDALEASKIPPNDIDFMLVSSMLPEQVLPGNAAFLANKLGLSCAALNLDSMCSSAIVALQTASTLVRSGEYRNVLVVTSCTYSRFLDEKDTLSWISGDGAGAFVVSLLKANQGILGSKIINTAATCGAFYTEVSNDILGNPQLFLRISKGANKVISNTAVDFLLTCCEGAAAAAVTLDQIDFFVFNTPTAWFASFCMRVLGINPEQTINLYTQYGNIGSMLPVANLYHAVQLGRIHENDLVLVYSIGASANATATVMRWGKVALGPDPSLKQPHSSVICAGDKVPVIC</sequence>
<keyword evidence="2" id="KW-0012">Acyltransferase</keyword>
<dbReference type="PANTHER" id="PTHR34069">
    <property type="entry name" value="3-OXOACYL-[ACYL-CARRIER-PROTEIN] SYNTHASE 3"/>
    <property type="match status" value="1"/>
</dbReference>
<accession>A0A6B3NFM2</accession>
<proteinExistence type="predicted"/>
<dbReference type="GO" id="GO:0006633">
    <property type="term" value="P:fatty acid biosynthetic process"/>
    <property type="evidence" value="ECO:0007669"/>
    <property type="project" value="InterPro"/>
</dbReference>
<dbReference type="InterPro" id="IPR013747">
    <property type="entry name" value="ACP_syn_III_C"/>
</dbReference>
<dbReference type="SUPFAM" id="SSF53901">
    <property type="entry name" value="Thiolase-like"/>
    <property type="match status" value="1"/>
</dbReference>
<evidence type="ECO:0000259" key="3">
    <source>
        <dbReference type="Pfam" id="PF08541"/>
    </source>
</evidence>
<evidence type="ECO:0000256" key="1">
    <source>
        <dbReference type="ARBA" id="ARBA00022679"/>
    </source>
</evidence>
<dbReference type="Pfam" id="PF08545">
    <property type="entry name" value="ACP_syn_III"/>
    <property type="match status" value="1"/>
</dbReference>
<gene>
    <name evidence="5" type="ORF">F6J89_17640</name>
</gene>
<evidence type="ECO:0000259" key="4">
    <source>
        <dbReference type="Pfam" id="PF08545"/>
    </source>
</evidence>
<dbReference type="AlphaFoldDB" id="A0A6B3NFM2"/>
<protein>
    <submittedName>
        <fullName evidence="5">3-oxoacyl-ACP synthase III family protein</fullName>
    </submittedName>
</protein>
<dbReference type="Gene3D" id="3.40.47.10">
    <property type="match status" value="1"/>
</dbReference>
<reference evidence="5" key="1">
    <citation type="submission" date="2019-11" db="EMBL/GenBank/DDBJ databases">
        <title>Genomic insights into an expanded diversity of filamentous marine cyanobacteria reveals the extraordinary biosynthetic potential of Moorea and Okeania.</title>
        <authorList>
            <person name="Ferreira Leao T."/>
            <person name="Wang M."/>
            <person name="Moss N."/>
            <person name="Da Silva R."/>
            <person name="Sanders J."/>
            <person name="Nurk S."/>
            <person name="Gurevich A."/>
            <person name="Humphrey G."/>
            <person name="Reher R."/>
            <person name="Zhu Q."/>
            <person name="Belda-Ferre P."/>
            <person name="Glukhov E."/>
            <person name="Rex R."/>
            <person name="Dorrestein P.C."/>
            <person name="Knight R."/>
            <person name="Pevzner P."/>
            <person name="Gerwick W.H."/>
            <person name="Gerwick L."/>
        </authorList>
    </citation>
    <scope>NUCLEOTIDE SEQUENCE</scope>
    <source>
        <strain evidence="5">SIO1C4</strain>
    </source>
</reference>
<keyword evidence="1" id="KW-0808">Transferase</keyword>
<dbReference type="PANTHER" id="PTHR34069:SF3">
    <property type="entry name" value="ACYL-COA:ACYL-COA ALKYLTRANSFERASE"/>
    <property type="match status" value="1"/>
</dbReference>
<evidence type="ECO:0000256" key="2">
    <source>
        <dbReference type="ARBA" id="ARBA00023315"/>
    </source>
</evidence>
<dbReference type="Pfam" id="PF08541">
    <property type="entry name" value="ACP_syn_III_C"/>
    <property type="match status" value="1"/>
</dbReference>
<dbReference type="InterPro" id="IPR013751">
    <property type="entry name" value="ACP_syn_III_N"/>
</dbReference>
<organism evidence="5">
    <name type="scientific">Symploca sp. SIO1C4</name>
    <dbReference type="NCBI Taxonomy" id="2607765"/>
    <lineage>
        <taxon>Bacteria</taxon>
        <taxon>Bacillati</taxon>
        <taxon>Cyanobacteriota</taxon>
        <taxon>Cyanophyceae</taxon>
        <taxon>Coleofasciculales</taxon>
        <taxon>Coleofasciculaceae</taxon>
        <taxon>Symploca</taxon>
    </lineage>
</organism>
<feature type="domain" description="Beta-ketoacyl-[acyl-carrier-protein] synthase III C-terminal" evidence="3">
    <location>
        <begin position="262"/>
        <end position="350"/>
    </location>
</feature>
<dbReference type="GO" id="GO:0044550">
    <property type="term" value="P:secondary metabolite biosynthetic process"/>
    <property type="evidence" value="ECO:0007669"/>
    <property type="project" value="TreeGrafter"/>
</dbReference>
<dbReference type="InterPro" id="IPR016039">
    <property type="entry name" value="Thiolase-like"/>
</dbReference>
<comment type="caution">
    <text evidence="5">The sequence shown here is derived from an EMBL/GenBank/DDBJ whole genome shotgun (WGS) entry which is preliminary data.</text>
</comment>
<evidence type="ECO:0000313" key="5">
    <source>
        <dbReference type="EMBL" id="NER29392.1"/>
    </source>
</evidence>